<dbReference type="KEGG" id="amr:AM1_1375"/>
<keyword evidence="2" id="KW-1185">Reference proteome</keyword>
<organism evidence="1 2">
    <name type="scientific">Acaryochloris marina (strain MBIC 11017)</name>
    <dbReference type="NCBI Taxonomy" id="329726"/>
    <lineage>
        <taxon>Bacteria</taxon>
        <taxon>Bacillati</taxon>
        <taxon>Cyanobacteriota</taxon>
        <taxon>Cyanophyceae</taxon>
        <taxon>Acaryochloridales</taxon>
        <taxon>Acaryochloridaceae</taxon>
        <taxon>Acaryochloris</taxon>
    </lineage>
</organism>
<sequence length="39" mass="4640">MDCSIDVAPFLMSNYGIDLDFLIKHTEHYEQRHPHRRPG</sequence>
<dbReference type="AlphaFoldDB" id="B0C6I5"/>
<evidence type="ECO:0000313" key="1">
    <source>
        <dbReference type="EMBL" id="ABW26406.1"/>
    </source>
</evidence>
<dbReference type="EMBL" id="CP000828">
    <property type="protein sequence ID" value="ABW26406.1"/>
    <property type="molecule type" value="Genomic_DNA"/>
</dbReference>
<name>B0C6I5_ACAM1</name>
<gene>
    <name evidence="1" type="ordered locus">AM1_1375</name>
</gene>
<proteinExistence type="predicted"/>
<protein>
    <submittedName>
        <fullName evidence="1">Uncharacterized protein</fullName>
    </submittedName>
</protein>
<accession>B0C6I5</accession>
<evidence type="ECO:0000313" key="2">
    <source>
        <dbReference type="Proteomes" id="UP000000268"/>
    </source>
</evidence>
<reference evidence="1 2" key="1">
    <citation type="journal article" date="2008" name="Proc. Natl. Acad. Sci. U.S.A.">
        <title>Niche adaptation and genome expansion in the chlorophyll d-producing cyanobacterium Acaryochloris marina.</title>
        <authorList>
            <person name="Swingley W.D."/>
            <person name="Chen M."/>
            <person name="Cheung P.C."/>
            <person name="Conrad A.L."/>
            <person name="Dejesa L.C."/>
            <person name="Hao J."/>
            <person name="Honchak B.M."/>
            <person name="Karbach L.E."/>
            <person name="Kurdoglu A."/>
            <person name="Lahiri S."/>
            <person name="Mastrian S.D."/>
            <person name="Miyashita H."/>
            <person name="Page L."/>
            <person name="Ramakrishna P."/>
            <person name="Satoh S."/>
            <person name="Sattley W.M."/>
            <person name="Shimada Y."/>
            <person name="Taylor H.L."/>
            <person name="Tomo T."/>
            <person name="Tsuchiya T."/>
            <person name="Wang Z.T."/>
            <person name="Raymond J."/>
            <person name="Mimuro M."/>
            <person name="Blankenship R.E."/>
            <person name="Touchman J.W."/>
        </authorList>
    </citation>
    <scope>NUCLEOTIDE SEQUENCE [LARGE SCALE GENOMIC DNA]</scope>
    <source>
        <strain evidence="2">MBIC 11017</strain>
    </source>
</reference>
<dbReference type="HOGENOM" id="CLU_3302969_0_0_3"/>
<dbReference type="Proteomes" id="UP000000268">
    <property type="component" value="Chromosome"/>
</dbReference>